<dbReference type="InterPro" id="IPR015797">
    <property type="entry name" value="NUDIX_hydrolase-like_dom_sf"/>
</dbReference>
<dbReference type="Proteomes" id="UP001344906">
    <property type="component" value="Unassembled WGS sequence"/>
</dbReference>
<dbReference type="PROSITE" id="PS51462">
    <property type="entry name" value="NUDIX"/>
    <property type="match status" value="1"/>
</dbReference>
<evidence type="ECO:0000313" key="5">
    <source>
        <dbReference type="EMBL" id="GLV53821.1"/>
    </source>
</evidence>
<comment type="caution">
    <text evidence="5">The sequence shown here is derived from an EMBL/GenBank/DDBJ whole genome shotgun (WGS) entry which is preliminary data.</text>
</comment>
<dbReference type="RefSeq" id="WP_338247533.1">
    <property type="nucleotide sequence ID" value="NZ_BSRI01000001.1"/>
</dbReference>
<dbReference type="PROSITE" id="PS00893">
    <property type="entry name" value="NUDIX_BOX"/>
    <property type="match status" value="1"/>
</dbReference>
<gene>
    <name evidence="5" type="ORF">KDH_06720</name>
</gene>
<dbReference type="Pfam" id="PF12535">
    <property type="entry name" value="Nudix_N"/>
    <property type="match status" value="1"/>
</dbReference>
<reference evidence="5 6" key="1">
    <citation type="submission" date="2023-02" db="EMBL/GenBank/DDBJ databases">
        <title>Dictyobacter halimunensis sp. nov., a new member of the class Ktedonobacteria from forest soil in a geothermal area.</title>
        <authorList>
            <person name="Rachmania M.K."/>
            <person name="Ningsih F."/>
            <person name="Sakai Y."/>
            <person name="Yabe S."/>
            <person name="Yokota A."/>
            <person name="Sjamsuridzal W."/>
        </authorList>
    </citation>
    <scope>NUCLEOTIDE SEQUENCE [LARGE SCALE GENOMIC DNA]</scope>
    <source>
        <strain evidence="5 6">S3.2.2.5</strain>
    </source>
</reference>
<proteinExistence type="inferred from homology"/>
<dbReference type="InterPro" id="IPR020084">
    <property type="entry name" value="NUDIX_hydrolase_CS"/>
</dbReference>
<evidence type="ECO:0000256" key="1">
    <source>
        <dbReference type="ARBA" id="ARBA00001946"/>
    </source>
</evidence>
<dbReference type="InterPro" id="IPR020476">
    <property type="entry name" value="Nudix_hydrolase"/>
</dbReference>
<dbReference type="Gene3D" id="6.10.250.1120">
    <property type="match status" value="1"/>
</dbReference>
<name>A0ABQ6FJR1_9CHLR</name>
<dbReference type="Pfam" id="PF00293">
    <property type="entry name" value="NUDIX"/>
    <property type="match status" value="1"/>
</dbReference>
<dbReference type="PRINTS" id="PR00502">
    <property type="entry name" value="NUDIXFAMILY"/>
</dbReference>
<keyword evidence="6" id="KW-1185">Reference proteome</keyword>
<evidence type="ECO:0000259" key="4">
    <source>
        <dbReference type="PROSITE" id="PS51462"/>
    </source>
</evidence>
<dbReference type="PANTHER" id="PTHR43046:SF16">
    <property type="entry name" value="ADP-RIBOSE PYROPHOSPHATASE YJHB-RELATED"/>
    <property type="match status" value="1"/>
</dbReference>
<evidence type="ECO:0000256" key="2">
    <source>
        <dbReference type="ARBA" id="ARBA00022801"/>
    </source>
</evidence>
<sequence>MDTHEKEVPLEQKLAQWADILRGQAVHGLHYAANIYEKERYQKILDVAQEMFACATGQTLEGIDPLKSVLFTRASPIPSADAAVIDDDGRILLIRRADNGLWAMPGGGIDIGETPAQAAVREALEETGVSSEPVALVGIHDSRFCGTVYPLQLYQMNILCRPLLDVPAVSPPTFAHEVLDIQWFPEHALPAEIDPGHRGRIPEAFRVWHGDRRAYVDLHA</sequence>
<protein>
    <recommendedName>
        <fullName evidence="4">Nudix hydrolase domain-containing protein</fullName>
    </recommendedName>
</protein>
<feature type="domain" description="Nudix hydrolase" evidence="4">
    <location>
        <begin position="75"/>
        <end position="206"/>
    </location>
</feature>
<comment type="similarity">
    <text evidence="3">Belongs to the Nudix hydrolase family.</text>
</comment>
<evidence type="ECO:0000313" key="6">
    <source>
        <dbReference type="Proteomes" id="UP001344906"/>
    </source>
</evidence>
<dbReference type="Gene3D" id="3.90.79.10">
    <property type="entry name" value="Nucleoside Triphosphate Pyrophosphohydrolase"/>
    <property type="match status" value="1"/>
</dbReference>
<dbReference type="PANTHER" id="PTHR43046">
    <property type="entry name" value="GDP-MANNOSE MANNOSYL HYDROLASE"/>
    <property type="match status" value="1"/>
</dbReference>
<keyword evidence="2 3" id="KW-0378">Hydrolase</keyword>
<evidence type="ECO:0000256" key="3">
    <source>
        <dbReference type="RuleBase" id="RU003476"/>
    </source>
</evidence>
<dbReference type="InterPro" id="IPR000086">
    <property type="entry name" value="NUDIX_hydrolase_dom"/>
</dbReference>
<comment type="cofactor">
    <cofactor evidence="1">
        <name>Mg(2+)</name>
        <dbReference type="ChEBI" id="CHEBI:18420"/>
    </cofactor>
</comment>
<dbReference type="InterPro" id="IPR059176">
    <property type="entry name" value="UDP-X_N"/>
</dbReference>
<organism evidence="5 6">
    <name type="scientific">Dictyobacter halimunensis</name>
    <dbReference type="NCBI Taxonomy" id="3026934"/>
    <lineage>
        <taxon>Bacteria</taxon>
        <taxon>Bacillati</taxon>
        <taxon>Chloroflexota</taxon>
        <taxon>Ktedonobacteria</taxon>
        <taxon>Ktedonobacterales</taxon>
        <taxon>Dictyobacteraceae</taxon>
        <taxon>Dictyobacter</taxon>
    </lineage>
</organism>
<accession>A0ABQ6FJR1</accession>
<dbReference type="EMBL" id="BSRI01000001">
    <property type="protein sequence ID" value="GLV53821.1"/>
    <property type="molecule type" value="Genomic_DNA"/>
</dbReference>
<dbReference type="SUPFAM" id="SSF55811">
    <property type="entry name" value="Nudix"/>
    <property type="match status" value="1"/>
</dbReference>